<gene>
    <name evidence="12" type="ORF">OSB04_002956</name>
</gene>
<feature type="compositionally biased region" description="Low complexity" evidence="11">
    <location>
        <begin position="65"/>
        <end position="85"/>
    </location>
</feature>
<evidence type="ECO:0000256" key="9">
    <source>
        <dbReference type="ARBA" id="ARBA00023180"/>
    </source>
</evidence>
<evidence type="ECO:0000313" key="12">
    <source>
        <dbReference type="EMBL" id="KAJ9566990.1"/>
    </source>
</evidence>
<protein>
    <recommendedName>
        <fullName evidence="10">Methyltransferase</fullName>
        <ecNumber evidence="10">2.1.1.-</ecNumber>
    </recommendedName>
</protein>
<comment type="similarity">
    <text evidence="2 10">Belongs to the methyltransferase superfamily.</text>
</comment>
<dbReference type="GO" id="GO:0000139">
    <property type="term" value="C:Golgi membrane"/>
    <property type="evidence" value="ECO:0007669"/>
    <property type="project" value="UniProtKB-SubCell"/>
</dbReference>
<evidence type="ECO:0000256" key="6">
    <source>
        <dbReference type="ARBA" id="ARBA00022968"/>
    </source>
</evidence>
<dbReference type="InterPro" id="IPR004159">
    <property type="entry name" value="Put_SAM_MeTrfase"/>
</dbReference>
<evidence type="ECO:0000256" key="10">
    <source>
        <dbReference type="RuleBase" id="RU366043"/>
    </source>
</evidence>
<organism evidence="12 13">
    <name type="scientific">Centaurea solstitialis</name>
    <name type="common">yellow star-thistle</name>
    <dbReference type="NCBI Taxonomy" id="347529"/>
    <lineage>
        <taxon>Eukaryota</taxon>
        <taxon>Viridiplantae</taxon>
        <taxon>Streptophyta</taxon>
        <taxon>Embryophyta</taxon>
        <taxon>Tracheophyta</taxon>
        <taxon>Spermatophyta</taxon>
        <taxon>Magnoliopsida</taxon>
        <taxon>eudicotyledons</taxon>
        <taxon>Gunneridae</taxon>
        <taxon>Pentapetalae</taxon>
        <taxon>asterids</taxon>
        <taxon>campanulids</taxon>
        <taxon>Asterales</taxon>
        <taxon>Asteraceae</taxon>
        <taxon>Carduoideae</taxon>
        <taxon>Cardueae</taxon>
        <taxon>Centaureinae</taxon>
        <taxon>Centaurea</taxon>
    </lineage>
</organism>
<comment type="caution">
    <text evidence="12">The sequence shown here is derived from an EMBL/GenBank/DDBJ whole genome shotgun (WGS) entry which is preliminary data.</text>
</comment>
<keyword evidence="8 10" id="KW-0472">Membrane</keyword>
<keyword evidence="7 10" id="KW-1133">Transmembrane helix</keyword>
<dbReference type="GO" id="GO:0032259">
    <property type="term" value="P:methylation"/>
    <property type="evidence" value="ECO:0007669"/>
    <property type="project" value="UniProtKB-KW"/>
</dbReference>
<dbReference type="EC" id="2.1.1.-" evidence="10"/>
<evidence type="ECO:0000256" key="1">
    <source>
        <dbReference type="ARBA" id="ARBA00004323"/>
    </source>
</evidence>
<proteinExistence type="inferred from homology"/>
<keyword evidence="9 10" id="KW-0325">Glycoprotein</keyword>
<feature type="region of interest" description="Disordered" evidence="11">
    <location>
        <begin position="65"/>
        <end position="92"/>
    </location>
</feature>
<feature type="transmembrane region" description="Helical" evidence="10">
    <location>
        <begin position="12"/>
        <end position="31"/>
    </location>
</feature>
<dbReference type="Gene3D" id="3.40.50.150">
    <property type="entry name" value="Vaccinia Virus protein VP39"/>
    <property type="match status" value="1"/>
</dbReference>
<keyword evidence="5 10" id="KW-0812">Transmembrane</keyword>
<evidence type="ECO:0000256" key="5">
    <source>
        <dbReference type="ARBA" id="ARBA00022692"/>
    </source>
</evidence>
<evidence type="ECO:0000256" key="7">
    <source>
        <dbReference type="ARBA" id="ARBA00022989"/>
    </source>
</evidence>
<dbReference type="GO" id="GO:0005802">
    <property type="term" value="C:trans-Golgi network"/>
    <property type="evidence" value="ECO:0007669"/>
    <property type="project" value="TreeGrafter"/>
</dbReference>
<evidence type="ECO:0000256" key="11">
    <source>
        <dbReference type="SAM" id="MobiDB-lite"/>
    </source>
</evidence>
<comment type="subcellular location">
    <subcellularLocation>
        <location evidence="1">Golgi apparatus membrane</location>
        <topology evidence="1">Single-pass type II membrane protein</topology>
    </subcellularLocation>
    <subcellularLocation>
        <location evidence="10">Membrane</location>
        <topology evidence="10">Single-pass type II membrane protein</topology>
    </subcellularLocation>
</comment>
<keyword evidence="13" id="KW-1185">Reference proteome</keyword>
<evidence type="ECO:0000256" key="4">
    <source>
        <dbReference type="ARBA" id="ARBA00022679"/>
    </source>
</evidence>
<dbReference type="PANTHER" id="PTHR10108">
    <property type="entry name" value="SAM-DEPENDENT METHYLTRANSFERASE"/>
    <property type="match status" value="1"/>
</dbReference>
<dbReference type="Proteomes" id="UP001172457">
    <property type="component" value="Chromosome 1"/>
</dbReference>
<keyword evidence="3 10" id="KW-0489">Methyltransferase</keyword>
<dbReference type="GO" id="GO:0008168">
    <property type="term" value="F:methyltransferase activity"/>
    <property type="evidence" value="ECO:0007669"/>
    <property type="project" value="UniProtKB-UniRule"/>
</dbReference>
<dbReference type="SUPFAM" id="SSF53335">
    <property type="entry name" value="S-adenosyl-L-methionine-dependent methyltransferases"/>
    <property type="match status" value="2"/>
</dbReference>
<sequence length="711" mass="80661">MRATGDHITNPNTFIKILILSFFALSLFFAVKHFSSYSPQLPLPSSSSSSAIATTNATAAVSVHHVASNSTTTNTSTTTSLSNTASPPPPPENVVERTGILDENGAMTNDFVIGDYDSSLLENNEVDESLVGGESDEKPGKIEKFRVCDESRREYIPCLDNLDVVSRLNSTEKGENYERHCPEKGKELDCLVPNPKGYKDHIPWPKSRDERKFGLCFYYWKKHSKGHVGNKSMLYMMTGEEDEQVEQLLVVWYDNVPHTRLVEDKGGQNWISRNKDKFIFPGGGTQFIHGANEYLDQISKMVPDIAFGQHVRVALDVGCGVASFGAFLLDRNVTTLSIAPKDVHENQIQFALERGVPAMVAAFATHRLLYPSQAFDLVHCSRCRINWTRDDGILLLEVNRMLRGGGYFVWAAQPVYKHEDKLQQQWKEMEDLTGRICWELVAKEGYIAIWRKPLNNTCYLGRNLGVQPPVCDANDDPDNVWYAIRYSFHFVIWYVPLKACITQLPENGYGGNVTTWPLRLHHPPDRLQSIEMDAILSRNDIYKAESKYWKDITFSYVNVFRWRTRNVRNVMDMRARYGGFAAALHDHGVDCWVMNVVPVSGTNTLPVIYDRGLIGVVHDWCEPFDTYPRTYDILNAAGLFSIEQKRCNISSIMLEMNRILRPNGHVYIRDVNSIIYKLEEIAKAMGWMTHVFDNGEGPNAGAKLLTCEKRM</sequence>
<dbReference type="FunFam" id="3.40.50.150:FF:000043">
    <property type="entry name" value="probable methyltransferase PMT3"/>
    <property type="match status" value="1"/>
</dbReference>
<dbReference type="GO" id="GO:0005768">
    <property type="term" value="C:endosome"/>
    <property type="evidence" value="ECO:0007669"/>
    <property type="project" value="TreeGrafter"/>
</dbReference>
<reference evidence="12" key="1">
    <citation type="submission" date="2023-03" db="EMBL/GenBank/DDBJ databases">
        <title>Chromosome-scale reference genome and RAD-based genetic map of yellow starthistle (Centaurea solstitialis) reveal putative structural variation and QTLs associated with invader traits.</title>
        <authorList>
            <person name="Reatini B."/>
            <person name="Cang F.A."/>
            <person name="Jiang Q."/>
            <person name="Mckibben M.T.W."/>
            <person name="Barker M.S."/>
            <person name="Rieseberg L.H."/>
            <person name="Dlugosch K.M."/>
        </authorList>
    </citation>
    <scope>NUCLEOTIDE SEQUENCE</scope>
    <source>
        <strain evidence="12">CAN-66</strain>
        <tissue evidence="12">Leaf</tissue>
    </source>
</reference>
<dbReference type="InterPro" id="IPR029063">
    <property type="entry name" value="SAM-dependent_MTases_sf"/>
</dbReference>
<name>A0AA38WTH6_9ASTR</name>
<dbReference type="Pfam" id="PF03141">
    <property type="entry name" value="Methyltransf_29"/>
    <property type="match status" value="2"/>
</dbReference>
<dbReference type="PANTHER" id="PTHR10108:SF1144">
    <property type="entry name" value="METHYLTRANSFERASE PMT10-RELATED"/>
    <property type="match status" value="1"/>
</dbReference>
<evidence type="ECO:0000256" key="3">
    <source>
        <dbReference type="ARBA" id="ARBA00022603"/>
    </source>
</evidence>
<evidence type="ECO:0000256" key="8">
    <source>
        <dbReference type="ARBA" id="ARBA00023136"/>
    </source>
</evidence>
<keyword evidence="4 10" id="KW-0808">Transferase</keyword>
<evidence type="ECO:0000313" key="13">
    <source>
        <dbReference type="Proteomes" id="UP001172457"/>
    </source>
</evidence>
<evidence type="ECO:0000256" key="2">
    <source>
        <dbReference type="ARBA" id="ARBA00008361"/>
    </source>
</evidence>
<dbReference type="AlphaFoldDB" id="A0AA38WTH6"/>
<keyword evidence="6 10" id="KW-0735">Signal-anchor</keyword>
<accession>A0AA38WTH6</accession>
<dbReference type="EMBL" id="JARYMX010000001">
    <property type="protein sequence ID" value="KAJ9566990.1"/>
    <property type="molecule type" value="Genomic_DNA"/>
</dbReference>